<evidence type="ECO:0000313" key="3">
    <source>
        <dbReference type="Proteomes" id="UP000187203"/>
    </source>
</evidence>
<dbReference type="AlphaFoldDB" id="A0A1R3GS07"/>
<accession>A0A1R3GS07</accession>
<dbReference type="PANTHER" id="PTHR47543:SF2">
    <property type="entry name" value="RNA POLYMERASE II TRANSCRIPTION FACTOR SIII SUBUNIT A"/>
    <property type="match status" value="1"/>
</dbReference>
<keyword evidence="3" id="KW-1185">Reference proteome</keyword>
<evidence type="ECO:0000313" key="2">
    <source>
        <dbReference type="EMBL" id="OMO60894.1"/>
    </source>
</evidence>
<comment type="caution">
    <text evidence="2">The sequence shown here is derived from an EMBL/GenBank/DDBJ whole genome shotgun (WGS) entry which is preliminary data.</text>
</comment>
<reference evidence="3" key="1">
    <citation type="submission" date="2013-09" db="EMBL/GenBank/DDBJ databases">
        <title>Corchorus olitorius genome sequencing.</title>
        <authorList>
            <person name="Alam M."/>
            <person name="Haque M.S."/>
            <person name="Islam M.S."/>
            <person name="Emdad E.M."/>
            <person name="Islam M.M."/>
            <person name="Ahmed B."/>
            <person name="Halim A."/>
            <person name="Hossen Q.M.M."/>
            <person name="Hossain M.Z."/>
            <person name="Ahmed R."/>
            <person name="Khan M.M."/>
            <person name="Islam R."/>
            <person name="Rashid M.M."/>
            <person name="Khan S.A."/>
            <person name="Rahman M.S."/>
            <person name="Alam M."/>
            <person name="Yahiya A.S."/>
            <person name="Khan M.S."/>
            <person name="Azam M.S."/>
            <person name="Haque T."/>
            <person name="Lashkar M.Z.H."/>
            <person name="Akhand A.I."/>
            <person name="Morshed G."/>
            <person name="Roy S."/>
            <person name="Uddin K.S."/>
            <person name="Rabeya T."/>
            <person name="Hossain A.S."/>
            <person name="Chowdhury A."/>
            <person name="Snigdha A.R."/>
            <person name="Mortoza M.S."/>
            <person name="Matin S.A."/>
            <person name="Hoque S.M.E."/>
            <person name="Islam M.K."/>
            <person name="Roy D.K."/>
            <person name="Haider R."/>
            <person name="Moosa M.M."/>
            <person name="Elias S.M."/>
            <person name="Hasan A.M."/>
            <person name="Jahan S."/>
            <person name="Shafiuddin M."/>
            <person name="Mahmood N."/>
            <person name="Shommy N.S."/>
        </authorList>
    </citation>
    <scope>NUCLEOTIDE SEQUENCE [LARGE SCALE GENOMIC DNA]</scope>
    <source>
        <strain evidence="3">cv. O-4</strain>
    </source>
</reference>
<dbReference type="GO" id="GO:0070449">
    <property type="term" value="C:elongin complex"/>
    <property type="evidence" value="ECO:0007669"/>
    <property type="project" value="InterPro"/>
</dbReference>
<dbReference type="GO" id="GO:0006368">
    <property type="term" value="P:transcription elongation by RNA polymerase II"/>
    <property type="evidence" value="ECO:0007669"/>
    <property type="project" value="InterPro"/>
</dbReference>
<proteinExistence type="predicted"/>
<dbReference type="EMBL" id="AWUE01021806">
    <property type="protein sequence ID" value="OMO60894.1"/>
    <property type="molecule type" value="Genomic_DNA"/>
</dbReference>
<organism evidence="2 3">
    <name type="scientific">Corchorus olitorius</name>
    <dbReference type="NCBI Taxonomy" id="93759"/>
    <lineage>
        <taxon>Eukaryota</taxon>
        <taxon>Viridiplantae</taxon>
        <taxon>Streptophyta</taxon>
        <taxon>Embryophyta</taxon>
        <taxon>Tracheophyta</taxon>
        <taxon>Spermatophyta</taxon>
        <taxon>Magnoliopsida</taxon>
        <taxon>eudicotyledons</taxon>
        <taxon>Gunneridae</taxon>
        <taxon>Pentapetalae</taxon>
        <taxon>rosids</taxon>
        <taxon>malvids</taxon>
        <taxon>Malvales</taxon>
        <taxon>Malvaceae</taxon>
        <taxon>Grewioideae</taxon>
        <taxon>Apeibeae</taxon>
        <taxon>Corchorus</taxon>
    </lineage>
</organism>
<dbReference type="Pfam" id="PF06881">
    <property type="entry name" value="Elongin_A"/>
    <property type="match status" value="1"/>
</dbReference>
<feature type="compositionally biased region" description="Polar residues" evidence="1">
    <location>
        <begin position="179"/>
        <end position="204"/>
    </location>
</feature>
<protein>
    <submittedName>
        <fullName evidence="2">RNA polymerase II transcription factor SIII, subunit A</fullName>
    </submittedName>
</protein>
<feature type="region of interest" description="Disordered" evidence="1">
    <location>
        <begin position="178"/>
        <end position="211"/>
    </location>
</feature>
<dbReference type="PANTHER" id="PTHR47543">
    <property type="entry name" value="OS08G0169600 PROTEIN"/>
    <property type="match status" value="1"/>
</dbReference>
<evidence type="ECO:0000256" key="1">
    <source>
        <dbReference type="SAM" id="MobiDB-lite"/>
    </source>
</evidence>
<gene>
    <name evidence="2" type="ORF">COLO4_33683</name>
</gene>
<dbReference type="Gene3D" id="6.10.250.3180">
    <property type="match status" value="1"/>
</dbReference>
<sequence length="211" mass="23877">MYVEKRPGNVGNTMKPPSLVDLCVRTAIINVRYLGDVGETDSDLLARILPHCTVDQLMHVEKSTIGRDLSPITDNLWKNFYQKQFGIESVNSVIKNMKVKKASFGWRQLYEAKLKVLQEAEDKTSNRLKELYKNENARNGPGYNLSNCKSNIMKKAKLDLLKSQEVKNLTALRRKAVQGQYSGTSMTKSSGLNGKNSASTSRQTKPFERRF</sequence>
<dbReference type="InterPro" id="IPR010684">
    <property type="entry name" value="RNA_pol_II_trans_fac_SIII_A"/>
</dbReference>
<dbReference type="STRING" id="93759.A0A1R3GS07"/>
<name>A0A1R3GS07_9ROSI</name>
<dbReference type="Proteomes" id="UP000187203">
    <property type="component" value="Unassembled WGS sequence"/>
</dbReference>
<dbReference type="OrthoDB" id="21513at2759"/>